<dbReference type="InterPro" id="IPR006016">
    <property type="entry name" value="UspA"/>
</dbReference>
<dbReference type="PRINTS" id="PR01438">
    <property type="entry name" value="UNVRSLSTRESS"/>
</dbReference>
<dbReference type="Pfam" id="PF00582">
    <property type="entry name" value="Usp"/>
    <property type="match status" value="1"/>
</dbReference>
<keyword evidence="4" id="KW-1185">Reference proteome</keyword>
<dbReference type="PANTHER" id="PTHR46268">
    <property type="entry name" value="STRESS RESPONSE PROTEIN NHAX"/>
    <property type="match status" value="1"/>
</dbReference>
<protein>
    <submittedName>
        <fullName evidence="3">Nucleotide-binding universal stress UspA family protein</fullName>
    </submittedName>
</protein>
<evidence type="ECO:0000313" key="3">
    <source>
        <dbReference type="EMBL" id="MBB5143663.1"/>
    </source>
</evidence>
<evidence type="ECO:0000313" key="4">
    <source>
        <dbReference type="Proteomes" id="UP000539075"/>
    </source>
</evidence>
<dbReference type="EMBL" id="JACHGO010000004">
    <property type="protein sequence ID" value="MBB5143663.1"/>
    <property type="molecule type" value="Genomic_DNA"/>
</dbReference>
<accession>A0A7W8C144</accession>
<dbReference type="Proteomes" id="UP000539075">
    <property type="component" value="Unassembled WGS sequence"/>
</dbReference>
<evidence type="ECO:0000256" key="1">
    <source>
        <dbReference type="ARBA" id="ARBA00008791"/>
    </source>
</evidence>
<organism evidence="3 4">
    <name type="scientific">Desulfovibrio intestinalis</name>
    <dbReference type="NCBI Taxonomy" id="58621"/>
    <lineage>
        <taxon>Bacteria</taxon>
        <taxon>Pseudomonadati</taxon>
        <taxon>Thermodesulfobacteriota</taxon>
        <taxon>Desulfovibrionia</taxon>
        <taxon>Desulfovibrionales</taxon>
        <taxon>Desulfovibrionaceae</taxon>
        <taxon>Desulfovibrio</taxon>
    </lineage>
</organism>
<sequence length="150" mass="16278">MDYSNILVPVDGSEDAKSACQVAAQLTGAIPGKETIHLLYCVESIPSLIGGEQRAMLMQKHEEEGMKIFSDACSLFDEINITIKTYVKYGSIAESIVRTASELGCTMIIMGTRGKSELKSIVIGSVSHDVLRNASMPVLLVNKKHMVTDN</sequence>
<dbReference type="RefSeq" id="WP_183719356.1">
    <property type="nucleotide sequence ID" value="NZ_JACHGO010000004.1"/>
</dbReference>
<dbReference type="AlphaFoldDB" id="A0A7W8C144"/>
<evidence type="ECO:0000259" key="2">
    <source>
        <dbReference type="Pfam" id="PF00582"/>
    </source>
</evidence>
<dbReference type="InterPro" id="IPR014729">
    <property type="entry name" value="Rossmann-like_a/b/a_fold"/>
</dbReference>
<gene>
    <name evidence="3" type="ORF">HNQ38_001760</name>
</gene>
<feature type="domain" description="UspA" evidence="2">
    <location>
        <begin position="3"/>
        <end position="141"/>
    </location>
</feature>
<dbReference type="Gene3D" id="3.40.50.620">
    <property type="entry name" value="HUPs"/>
    <property type="match status" value="1"/>
</dbReference>
<dbReference type="SUPFAM" id="SSF52402">
    <property type="entry name" value="Adenine nucleotide alpha hydrolases-like"/>
    <property type="match status" value="1"/>
</dbReference>
<proteinExistence type="inferred from homology"/>
<comment type="similarity">
    <text evidence="1">Belongs to the universal stress protein A family.</text>
</comment>
<dbReference type="CDD" id="cd00293">
    <property type="entry name" value="USP-like"/>
    <property type="match status" value="1"/>
</dbReference>
<dbReference type="InterPro" id="IPR006015">
    <property type="entry name" value="Universal_stress_UspA"/>
</dbReference>
<comment type="caution">
    <text evidence="3">The sequence shown here is derived from an EMBL/GenBank/DDBJ whole genome shotgun (WGS) entry which is preliminary data.</text>
</comment>
<dbReference type="PANTHER" id="PTHR46268:SF6">
    <property type="entry name" value="UNIVERSAL STRESS PROTEIN UP12"/>
    <property type="match status" value="1"/>
</dbReference>
<name>A0A7W8C144_9BACT</name>
<reference evidence="3 4" key="1">
    <citation type="submission" date="2020-08" db="EMBL/GenBank/DDBJ databases">
        <title>Genomic Encyclopedia of Type Strains, Phase IV (KMG-IV): sequencing the most valuable type-strain genomes for metagenomic binning, comparative biology and taxonomic classification.</title>
        <authorList>
            <person name="Goeker M."/>
        </authorList>
    </citation>
    <scope>NUCLEOTIDE SEQUENCE [LARGE SCALE GENOMIC DNA]</scope>
    <source>
        <strain evidence="3 4">DSM 11275</strain>
    </source>
</reference>